<gene>
    <name evidence="2" type="ORF">SDC9_211642</name>
</gene>
<reference evidence="2" key="1">
    <citation type="submission" date="2019-08" db="EMBL/GenBank/DDBJ databases">
        <authorList>
            <person name="Kucharzyk K."/>
            <person name="Murdoch R.W."/>
            <person name="Higgins S."/>
            <person name="Loffler F."/>
        </authorList>
    </citation>
    <scope>NUCLEOTIDE SEQUENCE</scope>
</reference>
<keyword evidence="1" id="KW-1133">Transmembrane helix</keyword>
<keyword evidence="1" id="KW-0812">Transmembrane</keyword>
<comment type="caution">
    <text evidence="2">The sequence shown here is derived from an EMBL/GenBank/DDBJ whole genome shotgun (WGS) entry which is preliminary data.</text>
</comment>
<dbReference type="AlphaFoldDB" id="A0A645JJN4"/>
<accession>A0A645JJN4</accession>
<name>A0A645JJN4_9ZZZZ</name>
<keyword evidence="1" id="KW-0472">Membrane</keyword>
<sequence length="43" mass="5079">MGAFFKPFFGGKYINVIVVYLGFYVFLFFFYLDFAVVKLLCYA</sequence>
<evidence type="ECO:0000313" key="2">
    <source>
        <dbReference type="EMBL" id="MPN63875.1"/>
    </source>
</evidence>
<protein>
    <submittedName>
        <fullName evidence="2">Uncharacterized protein</fullName>
    </submittedName>
</protein>
<proteinExistence type="predicted"/>
<evidence type="ECO:0000256" key="1">
    <source>
        <dbReference type="SAM" id="Phobius"/>
    </source>
</evidence>
<dbReference type="EMBL" id="VSSQ01143922">
    <property type="protein sequence ID" value="MPN63875.1"/>
    <property type="molecule type" value="Genomic_DNA"/>
</dbReference>
<feature type="transmembrane region" description="Helical" evidence="1">
    <location>
        <begin position="12"/>
        <end position="32"/>
    </location>
</feature>
<organism evidence="2">
    <name type="scientific">bioreactor metagenome</name>
    <dbReference type="NCBI Taxonomy" id="1076179"/>
    <lineage>
        <taxon>unclassified sequences</taxon>
        <taxon>metagenomes</taxon>
        <taxon>ecological metagenomes</taxon>
    </lineage>
</organism>